<organism evidence="1 2">
    <name type="scientific">Victivallis lenta</name>
    <dbReference type="NCBI Taxonomy" id="2606640"/>
    <lineage>
        <taxon>Bacteria</taxon>
        <taxon>Pseudomonadati</taxon>
        <taxon>Lentisphaerota</taxon>
        <taxon>Lentisphaeria</taxon>
        <taxon>Victivallales</taxon>
        <taxon>Victivallaceae</taxon>
        <taxon>Victivallis</taxon>
    </lineage>
</organism>
<accession>A0A844G645</accession>
<sequence>METDLYHVSKQRHRMLFDAIKFDGFSRIDGIAEPNFHHLANAVNDMPHIMVEDCLSYLDWCKRENRNGYMDVLHDIMSFYWDKPAYQPRLTNWRNRERNTTERHVWNIVAEARDSGELNALDTILDYLLPGCDHQETPQGEKTVLSCYEFDDCFCIPQGSEEGIYLHWVLRGRFRQEQKRNTDVHVDIASIKTLQTDLAAYKIMGEAAGVLEYFSRQYVGNNLKLYTPDEELKKR</sequence>
<evidence type="ECO:0000313" key="1">
    <source>
        <dbReference type="EMBL" id="MST98836.1"/>
    </source>
</evidence>
<keyword evidence="2" id="KW-1185">Reference proteome</keyword>
<dbReference type="EMBL" id="VUNS01000024">
    <property type="protein sequence ID" value="MST98836.1"/>
    <property type="molecule type" value="Genomic_DNA"/>
</dbReference>
<evidence type="ECO:0000313" key="2">
    <source>
        <dbReference type="Proteomes" id="UP000435649"/>
    </source>
</evidence>
<dbReference type="AlphaFoldDB" id="A0A844G645"/>
<protein>
    <submittedName>
        <fullName evidence="1">Uncharacterized protein</fullName>
    </submittedName>
</protein>
<proteinExistence type="predicted"/>
<dbReference type="RefSeq" id="WP_154419842.1">
    <property type="nucleotide sequence ID" value="NZ_VUNS01000024.1"/>
</dbReference>
<gene>
    <name evidence="1" type="ORF">FYJ85_17510</name>
</gene>
<reference evidence="1 2" key="1">
    <citation type="submission" date="2019-08" db="EMBL/GenBank/DDBJ databases">
        <title>In-depth cultivation of the pig gut microbiome towards novel bacterial diversity and tailored functional studies.</title>
        <authorList>
            <person name="Wylensek D."/>
            <person name="Hitch T.C.A."/>
            <person name="Clavel T."/>
        </authorList>
    </citation>
    <scope>NUCLEOTIDE SEQUENCE [LARGE SCALE GENOMIC DNA]</scope>
    <source>
        <strain evidence="1 2">BBE-744-WT-12</strain>
    </source>
</reference>
<comment type="caution">
    <text evidence="1">The sequence shown here is derived from an EMBL/GenBank/DDBJ whole genome shotgun (WGS) entry which is preliminary data.</text>
</comment>
<name>A0A844G645_9BACT</name>
<dbReference type="Proteomes" id="UP000435649">
    <property type="component" value="Unassembled WGS sequence"/>
</dbReference>